<proteinExistence type="predicted"/>
<name>A0A843TJB5_COLES</name>
<keyword evidence="2" id="KW-1185">Reference proteome</keyword>
<evidence type="ECO:0000313" key="2">
    <source>
        <dbReference type="Proteomes" id="UP000652761"/>
    </source>
</evidence>
<gene>
    <name evidence="1" type="ORF">Taro_002540</name>
</gene>
<dbReference type="AlphaFoldDB" id="A0A843TJB5"/>
<dbReference type="EMBL" id="NMUH01000060">
    <property type="protein sequence ID" value="MQL70197.1"/>
    <property type="molecule type" value="Genomic_DNA"/>
</dbReference>
<dbReference type="Proteomes" id="UP000652761">
    <property type="component" value="Unassembled WGS sequence"/>
</dbReference>
<organism evidence="1 2">
    <name type="scientific">Colocasia esculenta</name>
    <name type="common">Wild taro</name>
    <name type="synonym">Arum esculentum</name>
    <dbReference type="NCBI Taxonomy" id="4460"/>
    <lineage>
        <taxon>Eukaryota</taxon>
        <taxon>Viridiplantae</taxon>
        <taxon>Streptophyta</taxon>
        <taxon>Embryophyta</taxon>
        <taxon>Tracheophyta</taxon>
        <taxon>Spermatophyta</taxon>
        <taxon>Magnoliopsida</taxon>
        <taxon>Liliopsida</taxon>
        <taxon>Araceae</taxon>
        <taxon>Aroideae</taxon>
        <taxon>Colocasieae</taxon>
        <taxon>Colocasia</taxon>
    </lineage>
</organism>
<evidence type="ECO:0000313" key="1">
    <source>
        <dbReference type="EMBL" id="MQL70197.1"/>
    </source>
</evidence>
<comment type="caution">
    <text evidence="1">The sequence shown here is derived from an EMBL/GenBank/DDBJ whole genome shotgun (WGS) entry which is preliminary data.</text>
</comment>
<reference evidence="1" key="1">
    <citation type="submission" date="2017-07" db="EMBL/GenBank/DDBJ databases">
        <title>Taro Niue Genome Assembly and Annotation.</title>
        <authorList>
            <person name="Atibalentja N."/>
            <person name="Keating K."/>
            <person name="Fields C.J."/>
        </authorList>
    </citation>
    <scope>NUCLEOTIDE SEQUENCE</scope>
    <source>
        <strain evidence="1">Niue_2</strain>
        <tissue evidence="1">Leaf</tissue>
    </source>
</reference>
<accession>A0A843TJB5</accession>
<protein>
    <submittedName>
        <fullName evidence="1">Uncharacterized protein</fullName>
    </submittedName>
</protein>
<sequence length="82" mass="8934">MEDDPTVPIAVRMQFMLLVNWISSPKVVDGGGGASFLSPPWRWQIVGVGVVLSISKTRQLVKVPPTRSTRFSPEGAKQGMPI</sequence>